<evidence type="ECO:0000313" key="1">
    <source>
        <dbReference type="EMBL" id="SKB25911.1"/>
    </source>
</evidence>
<name>A0A1T4ZT21_9FIRM</name>
<dbReference type="EMBL" id="FUYN01000001">
    <property type="protein sequence ID" value="SKB25911.1"/>
    <property type="molecule type" value="Genomic_DNA"/>
</dbReference>
<sequence>MFEYMTVKEAAEKWGLSVRRVQFLCVEGRIEGAMKHASVWAIPKDADKPKDERIITGKYIKPKNNNQ</sequence>
<evidence type="ECO:0008006" key="3">
    <source>
        <dbReference type="Google" id="ProtNLM"/>
    </source>
</evidence>
<dbReference type="Proteomes" id="UP000243406">
    <property type="component" value="Unassembled WGS sequence"/>
</dbReference>
<proteinExistence type="predicted"/>
<dbReference type="RefSeq" id="WP_079588361.1">
    <property type="nucleotide sequence ID" value="NZ_FUYN01000001.1"/>
</dbReference>
<keyword evidence="2" id="KW-1185">Reference proteome</keyword>
<evidence type="ECO:0000313" key="2">
    <source>
        <dbReference type="Proteomes" id="UP000243406"/>
    </source>
</evidence>
<protein>
    <recommendedName>
        <fullName evidence="3">Helix-turn-helix domain-containing protein</fullName>
    </recommendedName>
</protein>
<dbReference type="AlphaFoldDB" id="A0A1T4ZT21"/>
<organism evidence="1 2">
    <name type="scientific">Acetoanaerobium noterae</name>
    <dbReference type="NCBI Taxonomy" id="745369"/>
    <lineage>
        <taxon>Bacteria</taxon>
        <taxon>Bacillati</taxon>
        <taxon>Bacillota</taxon>
        <taxon>Clostridia</taxon>
        <taxon>Peptostreptococcales</taxon>
        <taxon>Filifactoraceae</taxon>
        <taxon>Acetoanaerobium</taxon>
    </lineage>
</organism>
<reference evidence="2" key="1">
    <citation type="submission" date="2017-02" db="EMBL/GenBank/DDBJ databases">
        <authorList>
            <person name="Varghese N."/>
            <person name="Submissions S."/>
        </authorList>
    </citation>
    <scope>NUCLEOTIDE SEQUENCE [LARGE SCALE GENOMIC DNA]</scope>
    <source>
        <strain evidence="2">ATCC 35199</strain>
    </source>
</reference>
<accession>A0A1T4ZT21</accession>
<gene>
    <name evidence="1" type="ORF">SAMN02745120_0359</name>
</gene>
<dbReference type="OrthoDB" id="9799038at2"/>